<proteinExistence type="inferred from homology"/>
<evidence type="ECO:0000256" key="16">
    <source>
        <dbReference type="ARBA" id="ARBA00034066"/>
    </source>
</evidence>
<feature type="transmembrane region" description="Helical" evidence="17">
    <location>
        <begin position="346"/>
        <end position="367"/>
    </location>
</feature>
<dbReference type="Pfam" id="PF21436">
    <property type="entry name" value="STT3-PglB_core"/>
    <property type="match status" value="1"/>
</dbReference>
<evidence type="ECO:0000256" key="1">
    <source>
        <dbReference type="ARBA" id="ARBA00001936"/>
    </source>
</evidence>
<feature type="transmembrane region" description="Helical" evidence="17">
    <location>
        <begin position="202"/>
        <end position="221"/>
    </location>
</feature>
<evidence type="ECO:0000256" key="17">
    <source>
        <dbReference type="SAM" id="Phobius"/>
    </source>
</evidence>
<dbReference type="PANTHER" id="PTHR13872:SF1">
    <property type="entry name" value="DOLICHYL-DIPHOSPHOOLIGOSACCHARIDE--PROTEIN GLYCOSYLTRANSFERASE SUBUNIT STT3B"/>
    <property type="match status" value="1"/>
</dbReference>
<evidence type="ECO:0000256" key="11">
    <source>
        <dbReference type="ARBA" id="ARBA00022842"/>
    </source>
</evidence>
<keyword evidence="14" id="KW-0464">Manganese</keyword>
<evidence type="ECO:0000256" key="3">
    <source>
        <dbReference type="ARBA" id="ARBA00004651"/>
    </source>
</evidence>
<dbReference type="AlphaFoldDB" id="A0A1I4GB66"/>
<evidence type="ECO:0000256" key="15">
    <source>
        <dbReference type="ARBA" id="ARBA00030679"/>
    </source>
</evidence>
<protein>
    <recommendedName>
        <fullName evidence="6">dolichyl-phosphooligosaccharide-protein glycotransferase</fullName>
        <ecNumber evidence="6">2.4.99.21</ecNumber>
    </recommendedName>
    <alternativeName>
        <fullName evidence="15">Oligosaccharyl transferase</fullName>
    </alternativeName>
</protein>
<feature type="transmembrane region" description="Helical" evidence="17">
    <location>
        <begin position="270"/>
        <end position="298"/>
    </location>
</feature>
<dbReference type="EC" id="2.4.99.21" evidence="6"/>
<feature type="domain" description="STT3/PglB/AglB core" evidence="19">
    <location>
        <begin position="590"/>
        <end position="734"/>
    </location>
</feature>
<evidence type="ECO:0000259" key="19">
    <source>
        <dbReference type="Pfam" id="PF21436"/>
    </source>
</evidence>
<dbReference type="InterPro" id="IPR003674">
    <property type="entry name" value="Oligo_trans_STT3"/>
</dbReference>
<evidence type="ECO:0000256" key="10">
    <source>
        <dbReference type="ARBA" id="ARBA00022723"/>
    </source>
</evidence>
<dbReference type="OrthoDB" id="82393at2157"/>
<feature type="transmembrane region" description="Helical" evidence="17">
    <location>
        <begin position="180"/>
        <end position="197"/>
    </location>
</feature>
<dbReference type="EMBL" id="FOTL01000004">
    <property type="protein sequence ID" value="SFL26783.1"/>
    <property type="molecule type" value="Genomic_DNA"/>
</dbReference>
<keyword evidence="8 20" id="KW-0808">Transferase</keyword>
<feature type="transmembrane region" description="Helical" evidence="17">
    <location>
        <begin position="426"/>
        <end position="443"/>
    </location>
</feature>
<dbReference type="GO" id="GO:0046872">
    <property type="term" value="F:metal ion binding"/>
    <property type="evidence" value="ECO:0007669"/>
    <property type="project" value="UniProtKB-KW"/>
</dbReference>
<evidence type="ECO:0000256" key="13">
    <source>
        <dbReference type="ARBA" id="ARBA00023136"/>
    </source>
</evidence>
<evidence type="ECO:0000256" key="9">
    <source>
        <dbReference type="ARBA" id="ARBA00022692"/>
    </source>
</evidence>
<gene>
    <name evidence="20" type="ORF">SAMN02910297_00389</name>
</gene>
<keyword evidence="7" id="KW-0328">Glycosyltransferase</keyword>
<feature type="transmembrane region" description="Helical" evidence="17">
    <location>
        <begin position="508"/>
        <end position="528"/>
    </location>
</feature>
<evidence type="ECO:0000256" key="4">
    <source>
        <dbReference type="ARBA" id="ARBA00004922"/>
    </source>
</evidence>
<evidence type="ECO:0000256" key="2">
    <source>
        <dbReference type="ARBA" id="ARBA00001946"/>
    </source>
</evidence>
<dbReference type="InterPro" id="IPR048999">
    <property type="entry name" value="STT3-PglB_core"/>
</dbReference>
<evidence type="ECO:0000256" key="8">
    <source>
        <dbReference type="ARBA" id="ARBA00022679"/>
    </source>
</evidence>
<keyword evidence="10" id="KW-0479">Metal-binding</keyword>
<dbReference type="Gene3D" id="3.40.1380.40">
    <property type="match status" value="1"/>
</dbReference>
<feature type="transmembrane region" description="Helical" evidence="17">
    <location>
        <begin position="543"/>
        <end position="562"/>
    </location>
</feature>
<sequence length="904" mass="99435">MENQKVKTILKSVVIIAILFVLVFALRAQSADINGVPNQLKANYMDADGLPYFSEMDSYFNLRMTQDYMDHGYFGDTLVNGSGWDMHSYYPSGREVGSYQPMIAYVTSALYGIINIFQDMSIVEVAFWTGAFISSFAVIPVYIFTRRITNDYGAIAAALIVALGPNYISHTFAGFFDTDMFNIILPLFFILFFVEAVKSDKFAHRIIFSILSVLSIGLYSLSWTGFMFYPAVMILVMIVFFVLCFYLNIEVVEPFKNYSNKLKWLINQKELFSVIFIIILAIIGLLITVGIDGILAAISGLTGGFSLQSAANDVWPNVYISVAEMQIPNLLSGGLPGAFLANTNGIVNGIGGIVALFGVLFVLFTFVQRLLRLKSVKIKGDSSKPHKSKRKATSLRKEQDRFRITLKDIGSFGSSDEINRSKRLNVLYLSLFLVWILASAAAVTQGTRFIQVLVVPMGICAGIFVGYAADYVKANIESDRILLLIAFVCSFLIAFPITQIVYGLENALMIGSIVFVVLLAISGILIYVKKSIRDSDVSIKKTLVVLLITLALISPTVCGAYQTTASTVPGSSDPMWNAMDFVKENSTNDTVIISWWDFGYLFQIASDRPTAFDGGSQSGDRAFWVGKALTTSDLAQSKGILQMLGTTGSNASDLLCDYTGSNVTAVEALDKTLGMSKANAKSTLIKDYNLTEKQASAVVKQSHPSNPNNISFVLSSDMIQKAGWWSYFGSWNFDTLNSTNYQYYMASNYVKIKPNSQGSINVLNDSGIEYNAIIKRGANGTNETTAQMTAVWSNNGSKVDVNGTEYNPLKASNLIAIENNYLTVNKTLDKKANYTLYLIGSENEYTAILMDNELKDSVFTRLFLLGGMGQDTFVLSNMQEGVSVWTINDAASSSDNSDTNTTDT</sequence>
<keyword evidence="9 17" id="KW-0812">Transmembrane</keyword>
<dbReference type="RefSeq" id="WP_074798009.1">
    <property type="nucleotide sequence ID" value="NZ_FOTL01000004.1"/>
</dbReference>
<dbReference type="GO" id="GO:0005886">
    <property type="term" value="C:plasma membrane"/>
    <property type="evidence" value="ECO:0007669"/>
    <property type="project" value="UniProtKB-SubCell"/>
</dbReference>
<feature type="domain" description="Oligosaccharyl transferase STT3 N-terminal" evidence="18">
    <location>
        <begin position="19"/>
        <end position="494"/>
    </location>
</feature>
<dbReference type="Pfam" id="PF02516">
    <property type="entry name" value="STT3"/>
    <property type="match status" value="1"/>
</dbReference>
<dbReference type="Proteomes" id="UP000183442">
    <property type="component" value="Unassembled WGS sequence"/>
</dbReference>
<comment type="similarity">
    <text evidence="5">Belongs to the STT3 family.</text>
</comment>
<comment type="subcellular location">
    <subcellularLocation>
        <location evidence="3">Cell membrane</location>
        <topology evidence="3">Multi-pass membrane protein</topology>
    </subcellularLocation>
</comment>
<name>A0A1I4GB66_METOL</name>
<dbReference type="PANTHER" id="PTHR13872">
    <property type="entry name" value="DOLICHYL-DIPHOSPHOOLIGOSACCHARIDE--PROTEIN GLYCOSYLTRANSFERASE SUBUNIT"/>
    <property type="match status" value="1"/>
</dbReference>
<evidence type="ECO:0000256" key="12">
    <source>
        <dbReference type="ARBA" id="ARBA00022989"/>
    </source>
</evidence>
<evidence type="ECO:0000256" key="14">
    <source>
        <dbReference type="ARBA" id="ARBA00023211"/>
    </source>
</evidence>
<evidence type="ECO:0000313" key="21">
    <source>
        <dbReference type="Proteomes" id="UP000183442"/>
    </source>
</evidence>
<feature type="transmembrane region" description="Helical" evidence="17">
    <location>
        <begin position="152"/>
        <end position="168"/>
    </location>
</feature>
<comment type="pathway">
    <text evidence="4">Protein modification; protein glycosylation.</text>
</comment>
<keyword evidence="13 17" id="KW-0472">Membrane</keyword>
<comment type="cofactor">
    <cofactor evidence="1">
        <name>Mn(2+)</name>
        <dbReference type="ChEBI" id="CHEBI:29035"/>
    </cofactor>
</comment>
<evidence type="ECO:0000256" key="5">
    <source>
        <dbReference type="ARBA" id="ARBA00010810"/>
    </source>
</evidence>
<accession>A0A1I4GB66</accession>
<evidence type="ECO:0000259" key="18">
    <source>
        <dbReference type="Pfam" id="PF02516"/>
    </source>
</evidence>
<evidence type="ECO:0000256" key="6">
    <source>
        <dbReference type="ARBA" id="ARBA00012602"/>
    </source>
</evidence>
<feature type="transmembrane region" description="Helical" evidence="17">
    <location>
        <begin position="227"/>
        <end position="249"/>
    </location>
</feature>
<evidence type="ECO:0000313" key="20">
    <source>
        <dbReference type="EMBL" id="SFL26783.1"/>
    </source>
</evidence>
<keyword evidence="12 17" id="KW-1133">Transmembrane helix</keyword>
<organism evidence="20 21">
    <name type="scientific">Methanobrevibacter olleyae</name>
    <dbReference type="NCBI Taxonomy" id="294671"/>
    <lineage>
        <taxon>Archaea</taxon>
        <taxon>Methanobacteriati</taxon>
        <taxon>Methanobacteriota</taxon>
        <taxon>Methanomada group</taxon>
        <taxon>Methanobacteria</taxon>
        <taxon>Methanobacteriales</taxon>
        <taxon>Methanobacteriaceae</taxon>
        <taxon>Methanobrevibacter</taxon>
    </lineage>
</organism>
<keyword evidence="11" id="KW-0460">Magnesium</keyword>
<feature type="transmembrane region" description="Helical" evidence="17">
    <location>
        <begin position="125"/>
        <end position="145"/>
    </location>
</feature>
<comment type="catalytic activity">
    <reaction evidence="16">
        <text>an archaeal dolichyl phosphooligosaccharide + [protein]-L-asparagine = an archaeal dolichyl phosphate + a glycoprotein with the oligosaccharide chain attached by N-beta-D-glycosyl linkage to a protein L-asparagine.</text>
        <dbReference type="EC" id="2.4.99.21"/>
    </reaction>
</comment>
<comment type="cofactor">
    <cofactor evidence="2">
        <name>Mg(2+)</name>
        <dbReference type="ChEBI" id="CHEBI:18420"/>
    </cofactor>
</comment>
<reference evidence="21" key="1">
    <citation type="submission" date="2016-10" db="EMBL/GenBank/DDBJ databases">
        <authorList>
            <person name="Varghese N."/>
        </authorList>
    </citation>
    <scope>NUCLEOTIDE SEQUENCE [LARGE SCALE GENOMIC DNA]</scope>
    <source>
        <strain evidence="21">DSM 16632</strain>
    </source>
</reference>
<evidence type="ECO:0000256" key="7">
    <source>
        <dbReference type="ARBA" id="ARBA00022676"/>
    </source>
</evidence>
<dbReference type="InterPro" id="IPR048307">
    <property type="entry name" value="STT3_N"/>
</dbReference>
<feature type="transmembrane region" description="Helical" evidence="17">
    <location>
        <begin position="481"/>
        <end position="502"/>
    </location>
</feature>
<dbReference type="GO" id="GO:0004576">
    <property type="term" value="F:oligosaccharyl transferase activity"/>
    <property type="evidence" value="ECO:0007669"/>
    <property type="project" value="InterPro"/>
</dbReference>
<feature type="transmembrane region" description="Helical" evidence="17">
    <location>
        <begin position="449"/>
        <end position="469"/>
    </location>
</feature>
<dbReference type="UniPathway" id="UPA00378"/>